<dbReference type="SUPFAM" id="SSF51735">
    <property type="entry name" value="NAD(P)-binding Rossmann-fold domains"/>
    <property type="match status" value="1"/>
</dbReference>
<organism evidence="3 4">
    <name type="scientific">Horticoccus luteus</name>
    <dbReference type="NCBI Taxonomy" id="2862869"/>
    <lineage>
        <taxon>Bacteria</taxon>
        <taxon>Pseudomonadati</taxon>
        <taxon>Verrucomicrobiota</taxon>
        <taxon>Opitutia</taxon>
        <taxon>Opitutales</taxon>
        <taxon>Opitutaceae</taxon>
        <taxon>Horticoccus</taxon>
    </lineage>
</organism>
<dbReference type="GO" id="GO:0000166">
    <property type="term" value="F:nucleotide binding"/>
    <property type="evidence" value="ECO:0007669"/>
    <property type="project" value="InterPro"/>
</dbReference>
<dbReference type="RefSeq" id="WP_220163169.1">
    <property type="nucleotide sequence ID" value="NZ_CP080507.1"/>
</dbReference>
<dbReference type="InterPro" id="IPR036291">
    <property type="entry name" value="NAD(P)-bd_dom_sf"/>
</dbReference>
<evidence type="ECO:0000313" key="3">
    <source>
        <dbReference type="EMBL" id="QYM79378.1"/>
    </source>
</evidence>
<keyword evidence="4" id="KW-1185">Reference proteome</keyword>
<dbReference type="SUPFAM" id="SSF55347">
    <property type="entry name" value="Glyceraldehyde-3-phosphate dehydrogenase-like, C-terminal domain"/>
    <property type="match status" value="1"/>
</dbReference>
<evidence type="ECO:0000259" key="1">
    <source>
        <dbReference type="Pfam" id="PF01408"/>
    </source>
</evidence>
<dbReference type="AlphaFoldDB" id="A0A8F9TW35"/>
<dbReference type="Pfam" id="PF22725">
    <property type="entry name" value="GFO_IDH_MocA_C3"/>
    <property type="match status" value="1"/>
</dbReference>
<feature type="domain" description="GFO/IDH/MocA-like oxidoreductase" evidence="2">
    <location>
        <begin position="127"/>
        <end position="247"/>
    </location>
</feature>
<dbReference type="InterPro" id="IPR055170">
    <property type="entry name" value="GFO_IDH_MocA-like_dom"/>
</dbReference>
<dbReference type="PANTHER" id="PTHR43377:SF1">
    <property type="entry name" value="BILIVERDIN REDUCTASE A"/>
    <property type="match status" value="1"/>
</dbReference>
<gene>
    <name evidence="3" type="ORF">K0B96_01800</name>
</gene>
<dbReference type="InterPro" id="IPR051450">
    <property type="entry name" value="Gfo/Idh/MocA_Oxidoreductases"/>
</dbReference>
<evidence type="ECO:0000259" key="2">
    <source>
        <dbReference type="Pfam" id="PF22725"/>
    </source>
</evidence>
<dbReference type="KEGG" id="ole:K0B96_01800"/>
<dbReference type="Pfam" id="PF01408">
    <property type="entry name" value="GFO_IDH_MocA"/>
    <property type="match status" value="1"/>
</dbReference>
<dbReference type="Proteomes" id="UP000825051">
    <property type="component" value="Chromosome"/>
</dbReference>
<evidence type="ECO:0000313" key="4">
    <source>
        <dbReference type="Proteomes" id="UP000825051"/>
    </source>
</evidence>
<dbReference type="Gene3D" id="3.40.50.720">
    <property type="entry name" value="NAD(P)-binding Rossmann-like Domain"/>
    <property type="match status" value="1"/>
</dbReference>
<name>A0A8F9TW35_9BACT</name>
<feature type="domain" description="Gfo/Idh/MocA-like oxidoreductase N-terminal" evidence="1">
    <location>
        <begin position="4"/>
        <end position="118"/>
    </location>
</feature>
<dbReference type="Gene3D" id="3.30.360.10">
    <property type="entry name" value="Dihydrodipicolinate Reductase, domain 2"/>
    <property type="match status" value="1"/>
</dbReference>
<accession>A0A8F9TW35</accession>
<proteinExistence type="predicted"/>
<reference evidence="3" key="1">
    <citation type="submission" date="2021-08" db="EMBL/GenBank/DDBJ databases">
        <title>Genome of a novel bacterium of the phylum Verrucomicrobia, Oleiharenicola sp. KSB-15.</title>
        <authorList>
            <person name="Chung J.-H."/>
            <person name="Ahn J.-H."/>
            <person name="Yoon Y."/>
            <person name="Kim D.-Y."/>
            <person name="An S.-H."/>
            <person name="Park I."/>
            <person name="Yeon J."/>
        </authorList>
    </citation>
    <scope>NUCLEOTIDE SEQUENCE</scope>
    <source>
        <strain evidence="3">KSB-15</strain>
    </source>
</reference>
<dbReference type="InterPro" id="IPR000683">
    <property type="entry name" value="Gfo/Idh/MocA-like_OxRdtase_N"/>
</dbReference>
<dbReference type="EMBL" id="CP080507">
    <property type="protein sequence ID" value="QYM79378.1"/>
    <property type="molecule type" value="Genomic_DNA"/>
</dbReference>
<sequence length="332" mass="35375">MHSVLIVGCGSIGERHLRCFQRTGRAHVTACEANPALLQRMADTYGVATRTDATAALAEPFDAVVVCTPAPSHLPLATAALAAGKHVLVEKPLSHSLAGLDLLEHTLAQSRRQLAVAYVYHVFPALREARAFLAGGEFGPVLQAVATSGQAFNLLRPAYAQTYYRDHRTGGGAIQDALTHLANWVESVLGPTDSVLTDCAHLSLAGVEVEDTVHVAARHGAALASYTLNQFQAPNETTLQFNAAGGSVRIELHRQRWGVFPAGAAAWTWHQVEPAERDTHFIAQANAFLDQLEGQPPRLCSLAAAAQTLRFNLAALASAASGSRVFCRDIAP</sequence>
<dbReference type="PANTHER" id="PTHR43377">
    <property type="entry name" value="BILIVERDIN REDUCTASE A"/>
    <property type="match status" value="1"/>
</dbReference>
<protein>
    <submittedName>
        <fullName evidence="3">Gfo/Idh/MocA family oxidoreductase</fullName>
    </submittedName>
</protein>